<dbReference type="AlphaFoldDB" id="A0AAI8YN20"/>
<keyword evidence="5" id="KW-0560">Oxidoreductase</keyword>
<comment type="cofactor">
    <cofactor evidence="1">
        <name>FAD</name>
        <dbReference type="ChEBI" id="CHEBI:57692"/>
    </cofactor>
</comment>
<dbReference type="PANTHER" id="PTHR42973">
    <property type="entry name" value="BINDING OXIDOREDUCTASE, PUTATIVE (AFU_ORTHOLOGUE AFUA_1G17690)-RELATED"/>
    <property type="match status" value="1"/>
</dbReference>
<gene>
    <name evidence="7" type="ORF">KHLLAP_LOCUS11362</name>
</gene>
<dbReference type="PROSITE" id="PS51387">
    <property type="entry name" value="FAD_PCMH"/>
    <property type="match status" value="1"/>
</dbReference>
<dbReference type="EMBL" id="CAUWAG010000018">
    <property type="protein sequence ID" value="CAJ2510894.1"/>
    <property type="molecule type" value="Genomic_DNA"/>
</dbReference>
<dbReference type="InterPro" id="IPR050416">
    <property type="entry name" value="FAD-linked_Oxidoreductase"/>
</dbReference>
<dbReference type="SUPFAM" id="SSF56176">
    <property type="entry name" value="FAD-binding/transporter-associated domain-like"/>
    <property type="match status" value="1"/>
</dbReference>
<dbReference type="PANTHER" id="PTHR42973:SF39">
    <property type="entry name" value="FAD-BINDING PCMH-TYPE DOMAIN-CONTAINING PROTEIN"/>
    <property type="match status" value="1"/>
</dbReference>
<accession>A0AAI8YN20</accession>
<evidence type="ECO:0000259" key="6">
    <source>
        <dbReference type="PROSITE" id="PS51387"/>
    </source>
</evidence>
<evidence type="ECO:0000256" key="3">
    <source>
        <dbReference type="ARBA" id="ARBA00022630"/>
    </source>
</evidence>
<comment type="caution">
    <text evidence="7">The sequence shown here is derived from an EMBL/GenBank/DDBJ whole genome shotgun (WGS) entry which is preliminary data.</text>
</comment>
<evidence type="ECO:0000256" key="4">
    <source>
        <dbReference type="ARBA" id="ARBA00022827"/>
    </source>
</evidence>
<name>A0AAI8YN20_9PEZI</name>
<sequence>MGGYIQGGGHSPLSSIYGMAADQVLNMEVVTADGRFVAANAQKNPDLFWALRGGGGSTFGIVTSVVVKAYPEMQVTSSIFSFTSVSISKDTFWAGVRAYYNYFPANVDLGTYAYFFVLASVPSAGEFEFLMQPFFAPKKTLNETQAILQPWFDELTALGISILPTTRHFDSFWDA</sequence>
<comment type="similarity">
    <text evidence="2">Belongs to the oxygen-dependent FAD-linked oxidoreductase family.</text>
</comment>
<keyword evidence="3" id="KW-0285">Flavoprotein</keyword>
<keyword evidence="8" id="KW-1185">Reference proteome</keyword>
<protein>
    <submittedName>
        <fullName evidence="7">Uu.00g065190.m01.CDS01</fullName>
    </submittedName>
</protein>
<dbReference type="Pfam" id="PF01565">
    <property type="entry name" value="FAD_binding_4"/>
    <property type="match status" value="1"/>
</dbReference>
<dbReference type="GO" id="GO:0071949">
    <property type="term" value="F:FAD binding"/>
    <property type="evidence" value="ECO:0007669"/>
    <property type="project" value="InterPro"/>
</dbReference>
<evidence type="ECO:0000256" key="1">
    <source>
        <dbReference type="ARBA" id="ARBA00001974"/>
    </source>
</evidence>
<dbReference type="Proteomes" id="UP001295740">
    <property type="component" value="Unassembled WGS sequence"/>
</dbReference>
<evidence type="ECO:0000256" key="2">
    <source>
        <dbReference type="ARBA" id="ARBA00005466"/>
    </source>
</evidence>
<evidence type="ECO:0000313" key="8">
    <source>
        <dbReference type="Proteomes" id="UP001295740"/>
    </source>
</evidence>
<organism evidence="7 8">
    <name type="scientific">Anthostomella pinea</name>
    <dbReference type="NCBI Taxonomy" id="933095"/>
    <lineage>
        <taxon>Eukaryota</taxon>
        <taxon>Fungi</taxon>
        <taxon>Dikarya</taxon>
        <taxon>Ascomycota</taxon>
        <taxon>Pezizomycotina</taxon>
        <taxon>Sordariomycetes</taxon>
        <taxon>Xylariomycetidae</taxon>
        <taxon>Xylariales</taxon>
        <taxon>Xylariaceae</taxon>
        <taxon>Anthostomella</taxon>
    </lineage>
</organism>
<dbReference type="InterPro" id="IPR036318">
    <property type="entry name" value="FAD-bd_PCMH-like_sf"/>
</dbReference>
<dbReference type="InterPro" id="IPR006094">
    <property type="entry name" value="Oxid_FAD_bind_N"/>
</dbReference>
<proteinExistence type="inferred from homology"/>
<dbReference type="Gene3D" id="3.30.465.10">
    <property type="match status" value="1"/>
</dbReference>
<dbReference type="InterPro" id="IPR016166">
    <property type="entry name" value="FAD-bd_PCMH"/>
</dbReference>
<dbReference type="InterPro" id="IPR016169">
    <property type="entry name" value="FAD-bd_PCMH_sub2"/>
</dbReference>
<reference evidence="7" key="1">
    <citation type="submission" date="2023-10" db="EMBL/GenBank/DDBJ databases">
        <authorList>
            <person name="Hackl T."/>
        </authorList>
    </citation>
    <scope>NUCLEOTIDE SEQUENCE</scope>
</reference>
<keyword evidence="4" id="KW-0274">FAD</keyword>
<evidence type="ECO:0000256" key="5">
    <source>
        <dbReference type="ARBA" id="ARBA00023002"/>
    </source>
</evidence>
<evidence type="ECO:0000313" key="7">
    <source>
        <dbReference type="EMBL" id="CAJ2510894.1"/>
    </source>
</evidence>
<feature type="domain" description="FAD-binding PCMH-type" evidence="6">
    <location>
        <begin position="1"/>
        <end position="72"/>
    </location>
</feature>
<dbReference type="GO" id="GO:0016491">
    <property type="term" value="F:oxidoreductase activity"/>
    <property type="evidence" value="ECO:0007669"/>
    <property type="project" value="UniProtKB-KW"/>
</dbReference>